<dbReference type="Gene3D" id="3.40.710.10">
    <property type="entry name" value="DD-peptidase/beta-lactamase superfamily"/>
    <property type="match status" value="1"/>
</dbReference>
<dbReference type="GO" id="GO:0000270">
    <property type="term" value="P:peptidoglycan metabolic process"/>
    <property type="evidence" value="ECO:0007669"/>
    <property type="project" value="TreeGrafter"/>
</dbReference>
<dbReference type="EMBL" id="UGQA01000001">
    <property type="protein sequence ID" value="STY96178.1"/>
    <property type="molecule type" value="Genomic_DNA"/>
</dbReference>
<dbReference type="RefSeq" id="WP_079352052.1">
    <property type="nucleotide sequence ID" value="NZ_MXAO01000014.1"/>
</dbReference>
<feature type="chain" id="PRO_5016822135" evidence="3">
    <location>
        <begin position="33"/>
        <end position="548"/>
    </location>
</feature>
<evidence type="ECO:0000256" key="3">
    <source>
        <dbReference type="SAM" id="SignalP"/>
    </source>
</evidence>
<evidence type="ECO:0000256" key="2">
    <source>
        <dbReference type="ARBA" id="ARBA00022801"/>
    </source>
</evidence>
<dbReference type="Pfam" id="PF02113">
    <property type="entry name" value="Peptidase_S13"/>
    <property type="match status" value="2"/>
</dbReference>
<dbReference type="Gene3D" id="3.50.80.20">
    <property type="entry name" value="D-Ala-D-Ala carboxypeptidase C, peptidase S13"/>
    <property type="match status" value="1"/>
</dbReference>
<keyword evidence="2 4" id="KW-0378">Hydrolase</keyword>
<evidence type="ECO:0000313" key="5">
    <source>
        <dbReference type="Proteomes" id="UP000255193"/>
    </source>
</evidence>
<dbReference type="InterPro" id="IPR000667">
    <property type="entry name" value="Peptidase_S13"/>
</dbReference>
<protein>
    <submittedName>
        <fullName evidence="4">D-alanyl-D-alanine carboxypeptidase dacB</fullName>
        <ecNumber evidence="4">3.4.16.4</ecNumber>
    </submittedName>
</protein>
<accession>A0A378Q7K3</accession>
<dbReference type="Proteomes" id="UP000255193">
    <property type="component" value="Unassembled WGS sequence"/>
</dbReference>
<evidence type="ECO:0000313" key="4">
    <source>
        <dbReference type="EMBL" id="STY96178.1"/>
    </source>
</evidence>
<dbReference type="PANTHER" id="PTHR30023">
    <property type="entry name" value="D-ALANYL-D-ALANINE CARBOXYPEPTIDASE"/>
    <property type="match status" value="1"/>
</dbReference>
<keyword evidence="4" id="KW-0121">Carboxypeptidase</keyword>
<dbReference type="AlphaFoldDB" id="A0A378Q7K3"/>
<proteinExistence type="inferred from homology"/>
<dbReference type="GO" id="GO:0009002">
    <property type="term" value="F:serine-type D-Ala-D-Ala carboxypeptidase activity"/>
    <property type="evidence" value="ECO:0007669"/>
    <property type="project" value="UniProtKB-EC"/>
</dbReference>
<comment type="similarity">
    <text evidence="1">Belongs to the peptidase S13 family.</text>
</comment>
<feature type="signal peptide" evidence="3">
    <location>
        <begin position="1"/>
        <end position="32"/>
    </location>
</feature>
<keyword evidence="3" id="KW-0732">Signal</keyword>
<reference evidence="4 5" key="1">
    <citation type="submission" date="2018-06" db="EMBL/GenBank/DDBJ databases">
        <authorList>
            <consortium name="Pathogen Informatics"/>
            <person name="Doyle S."/>
        </authorList>
    </citation>
    <scope>NUCLEOTIDE SEQUENCE [LARGE SCALE GENOMIC DNA]</scope>
    <source>
        <strain evidence="4 5">NCTC11091</strain>
    </source>
</reference>
<dbReference type="SUPFAM" id="SSF56601">
    <property type="entry name" value="beta-lactamase/transpeptidase-like"/>
    <property type="match status" value="1"/>
</dbReference>
<gene>
    <name evidence="4" type="primary">dacB</name>
    <name evidence="4" type="ORF">NCTC11091_01991</name>
</gene>
<keyword evidence="4" id="KW-0645">Protease</keyword>
<organism evidence="4 5">
    <name type="scientific">Faucicola atlantae</name>
    <dbReference type="NCBI Taxonomy" id="34059"/>
    <lineage>
        <taxon>Bacteria</taxon>
        <taxon>Pseudomonadati</taxon>
        <taxon>Pseudomonadota</taxon>
        <taxon>Gammaproteobacteria</taxon>
        <taxon>Moraxellales</taxon>
        <taxon>Moraxellaceae</taxon>
        <taxon>Faucicola</taxon>
    </lineage>
</organism>
<dbReference type="PANTHER" id="PTHR30023:SF0">
    <property type="entry name" value="PENICILLIN-SENSITIVE CARBOXYPEPTIDASE A"/>
    <property type="match status" value="1"/>
</dbReference>
<sequence>MQPTLRHYLTRFVVSCAAVCALSHTGVSYAQAATFAPNTLPVSLQTAISTANLNPDNVSIVVMRLPDSSAPMTVPLKPTTVIAYHANTPRTPASTQKLIPTLIALDTLGKDFMWQTKLYQHGIVWRGTLYGDIIIQASGDPKLSTEQLSNLLAQVKAHGIERITGSVIIDNRCFGNVGFDPNAFDGKGLRPYNAMPNALLLNFGTLTVTLEPFGKTTADTTTIASTPNPATIEPTTQANITTDTLKAADITGFRVKVSPQMTGFSAPQTLAAAHAPCKLSKDDWIADLTPTALSFHQDPSVNCGTQQRWLTYPDPNRLAKQTIHYTWRQQFPAFSGQLGFVDDITPDPTWRQRWIMRHTRPKLLAYASSAPLADVIADINHYSNNVMTEQVALSLPLYADHQAVSDYPKTFDFIARWWQQHLPDTPPPVMSRASGLCRDCRVTPNSLVSLLGYAYTHKDFNVYRQSLSIAGETGTMRELKARDPNHPAIGQAWIKTGTLDDTIGMAGYVRGQSGQWYAVVGLINQPNVRFNGKAKGVLDTMLRWTAEQ</sequence>
<dbReference type="GO" id="GO:0006508">
    <property type="term" value="P:proteolysis"/>
    <property type="evidence" value="ECO:0007669"/>
    <property type="project" value="InterPro"/>
</dbReference>
<evidence type="ECO:0000256" key="1">
    <source>
        <dbReference type="ARBA" id="ARBA00006096"/>
    </source>
</evidence>
<dbReference type="EC" id="3.4.16.4" evidence="4"/>
<name>A0A378Q7K3_9GAMM</name>
<dbReference type="InterPro" id="IPR012338">
    <property type="entry name" value="Beta-lactam/transpept-like"/>
</dbReference>